<dbReference type="Proteomes" id="UP001204953">
    <property type="component" value="Unassembled WGS sequence"/>
</dbReference>
<dbReference type="InterPro" id="IPR003812">
    <property type="entry name" value="Fido"/>
</dbReference>
<protein>
    <recommendedName>
        <fullName evidence="1">Fido domain-containing protein</fullName>
    </recommendedName>
</protein>
<name>A0AAE3KKF0_9CYAN</name>
<gene>
    <name evidence="2" type="ORF">NJ959_03225</name>
</gene>
<dbReference type="AlphaFoldDB" id="A0AAE3KKF0"/>
<evidence type="ECO:0000259" key="1">
    <source>
        <dbReference type="PROSITE" id="PS51459"/>
    </source>
</evidence>
<dbReference type="RefSeq" id="WP_254010301.1">
    <property type="nucleotide sequence ID" value="NZ_JAMZMM010000016.1"/>
</dbReference>
<comment type="caution">
    <text evidence="2">The sequence shown here is derived from an EMBL/GenBank/DDBJ whole genome shotgun (WGS) entry which is preliminary data.</text>
</comment>
<sequence>MHQLDCPTWEYSHHPKREEILKKRTKDVLVALYEQTLDLLESAADSRSIHSYLFSLLTPREEVYFAGHYRGEDFRCLKHYEVIIKENPSVGFSASIVVGQMEVLAKEIREGIKLLDATHQIPDSEISPEDKLLNTVVFACKVFYIVLLIHPYANGNGHAARFILWAILGRYGYLPLQFPIHPRPNYPLYNEAIEAYSQGNRQVLEEYILRCIIGE</sequence>
<dbReference type="InterPro" id="IPR036597">
    <property type="entry name" value="Fido-like_dom_sf"/>
</dbReference>
<dbReference type="SUPFAM" id="SSF140931">
    <property type="entry name" value="Fic-like"/>
    <property type="match status" value="1"/>
</dbReference>
<dbReference type="PROSITE" id="PS51459">
    <property type="entry name" value="FIDO"/>
    <property type="match status" value="1"/>
</dbReference>
<organism evidence="2 3">
    <name type="scientific">Limnofasciculus baicalensis BBK-W-15</name>
    <dbReference type="NCBI Taxonomy" id="2699891"/>
    <lineage>
        <taxon>Bacteria</taxon>
        <taxon>Bacillati</taxon>
        <taxon>Cyanobacteriota</taxon>
        <taxon>Cyanophyceae</taxon>
        <taxon>Coleofasciculales</taxon>
        <taxon>Coleofasciculaceae</taxon>
        <taxon>Limnofasciculus</taxon>
        <taxon>Limnofasciculus baicalensis</taxon>
    </lineage>
</organism>
<dbReference type="Gene3D" id="1.10.3290.10">
    <property type="entry name" value="Fido-like domain"/>
    <property type="match status" value="1"/>
</dbReference>
<accession>A0AAE3KKF0</accession>
<keyword evidence="3" id="KW-1185">Reference proteome</keyword>
<dbReference type="EMBL" id="JAMZMM010000016">
    <property type="protein sequence ID" value="MCP2727485.1"/>
    <property type="molecule type" value="Genomic_DNA"/>
</dbReference>
<feature type="domain" description="Fido" evidence="1">
    <location>
        <begin position="41"/>
        <end position="210"/>
    </location>
</feature>
<evidence type="ECO:0000313" key="2">
    <source>
        <dbReference type="EMBL" id="MCP2727485.1"/>
    </source>
</evidence>
<reference evidence="2" key="1">
    <citation type="submission" date="2022-06" db="EMBL/GenBank/DDBJ databases">
        <title>New cyanobacteria of genus Symplocastrum in benthos of Lake Baikal.</title>
        <authorList>
            <person name="Sorokovikova E."/>
            <person name="Tikhonova I."/>
            <person name="Krasnopeev A."/>
            <person name="Evseev P."/>
            <person name="Gladkikh A."/>
            <person name="Belykh O."/>
        </authorList>
    </citation>
    <scope>NUCLEOTIDE SEQUENCE</scope>
    <source>
        <strain evidence="2">BBK-W-15</strain>
    </source>
</reference>
<proteinExistence type="predicted"/>
<evidence type="ECO:0000313" key="3">
    <source>
        <dbReference type="Proteomes" id="UP001204953"/>
    </source>
</evidence>